<keyword evidence="4" id="KW-0547">Nucleotide-binding</keyword>
<feature type="region of interest" description="Disordered" evidence="9">
    <location>
        <begin position="779"/>
        <end position="817"/>
    </location>
</feature>
<feature type="region of interest" description="Disordered" evidence="9">
    <location>
        <begin position="625"/>
        <end position="700"/>
    </location>
</feature>
<feature type="compositionally biased region" description="Low complexity" evidence="9">
    <location>
        <begin position="784"/>
        <end position="795"/>
    </location>
</feature>
<dbReference type="OrthoDB" id="249932at2759"/>
<dbReference type="PROSITE" id="PS51203">
    <property type="entry name" value="CS"/>
    <property type="match status" value="1"/>
</dbReference>
<dbReference type="Pfam" id="PF00271">
    <property type="entry name" value="Helicase_C"/>
    <property type="match status" value="1"/>
</dbReference>
<feature type="region of interest" description="Disordered" evidence="9">
    <location>
        <begin position="717"/>
        <end position="743"/>
    </location>
</feature>
<keyword evidence="5" id="KW-0378">Hydrolase</keyword>
<feature type="domain" description="CS" evidence="11">
    <location>
        <begin position="2072"/>
        <end position="2158"/>
    </location>
</feature>
<dbReference type="GO" id="GO:0042078">
    <property type="term" value="P:germ-line stem cell division"/>
    <property type="evidence" value="ECO:0007669"/>
    <property type="project" value="TreeGrafter"/>
</dbReference>
<evidence type="ECO:0000256" key="8">
    <source>
        <dbReference type="ARBA" id="ARBA00047984"/>
    </source>
</evidence>
<feature type="compositionally biased region" description="Polar residues" evidence="9">
    <location>
        <begin position="1608"/>
        <end position="1617"/>
    </location>
</feature>
<dbReference type="Gene3D" id="3.40.50.300">
    <property type="entry name" value="P-loop containing nucleotide triphosphate hydrolases"/>
    <property type="match status" value="2"/>
</dbReference>
<proteinExistence type="predicted"/>
<evidence type="ECO:0000256" key="9">
    <source>
        <dbReference type="SAM" id="MobiDB-lite"/>
    </source>
</evidence>
<evidence type="ECO:0000313" key="13">
    <source>
        <dbReference type="Proteomes" id="UP000037069"/>
    </source>
</evidence>
<feature type="compositionally biased region" description="Polar residues" evidence="9">
    <location>
        <begin position="451"/>
        <end position="462"/>
    </location>
</feature>
<dbReference type="InterPro" id="IPR035437">
    <property type="entry name" value="SNase_OB-fold_sf"/>
</dbReference>
<dbReference type="Proteomes" id="UP000037069">
    <property type="component" value="Unassembled WGS sequence"/>
</dbReference>
<dbReference type="OMA" id="VIRICEF"/>
<keyword evidence="3" id="KW-0677">Repeat</keyword>
<comment type="caution">
    <text evidence="12">The sequence shown here is derived from an EMBL/GenBank/DDBJ whole genome shotgun (WGS) entry which is preliminary data.</text>
</comment>
<evidence type="ECO:0000256" key="3">
    <source>
        <dbReference type="ARBA" id="ARBA00022737"/>
    </source>
</evidence>
<dbReference type="STRING" id="7375.A0A0L0CM69"/>
<evidence type="ECO:0000256" key="5">
    <source>
        <dbReference type="ARBA" id="ARBA00022801"/>
    </source>
</evidence>
<reference evidence="12 13" key="1">
    <citation type="journal article" date="2015" name="Nat. Commun.">
        <title>Lucilia cuprina genome unlocks parasitic fly biology to underpin future interventions.</title>
        <authorList>
            <person name="Anstead C.A."/>
            <person name="Korhonen P.K."/>
            <person name="Young N.D."/>
            <person name="Hall R.S."/>
            <person name="Jex A.R."/>
            <person name="Murali S.C."/>
            <person name="Hughes D.S."/>
            <person name="Lee S.F."/>
            <person name="Perry T."/>
            <person name="Stroehlein A.J."/>
            <person name="Ansell B.R."/>
            <person name="Breugelmans B."/>
            <person name="Hofmann A."/>
            <person name="Qu J."/>
            <person name="Dugan S."/>
            <person name="Lee S.L."/>
            <person name="Chao H."/>
            <person name="Dinh H."/>
            <person name="Han Y."/>
            <person name="Doddapaneni H.V."/>
            <person name="Worley K.C."/>
            <person name="Muzny D.M."/>
            <person name="Ioannidis P."/>
            <person name="Waterhouse R.M."/>
            <person name="Zdobnov E.M."/>
            <person name="James P.J."/>
            <person name="Bagnall N.H."/>
            <person name="Kotze A.C."/>
            <person name="Gibbs R.A."/>
            <person name="Richards S."/>
            <person name="Batterham P."/>
            <person name="Gasser R.B."/>
        </authorList>
    </citation>
    <scope>NUCLEOTIDE SEQUENCE [LARGE SCALE GENOMIC DNA]</scope>
    <source>
        <strain evidence="12 13">LS</strain>
        <tissue evidence="12">Full body</tissue>
    </source>
</reference>
<feature type="compositionally biased region" description="Polar residues" evidence="9">
    <location>
        <begin position="673"/>
        <end position="700"/>
    </location>
</feature>
<feature type="compositionally biased region" description="Basic and acidic residues" evidence="9">
    <location>
        <begin position="428"/>
        <end position="450"/>
    </location>
</feature>
<dbReference type="SUPFAM" id="SSF52540">
    <property type="entry name" value="P-loop containing nucleoside triphosphate hydrolases"/>
    <property type="match status" value="1"/>
</dbReference>
<evidence type="ECO:0000259" key="10">
    <source>
        <dbReference type="PROSITE" id="PS51194"/>
    </source>
</evidence>
<evidence type="ECO:0000259" key="11">
    <source>
        <dbReference type="PROSITE" id="PS51203"/>
    </source>
</evidence>
<dbReference type="SUPFAM" id="SSF63748">
    <property type="entry name" value="Tudor/PWWP/MBT"/>
    <property type="match status" value="2"/>
</dbReference>
<sequence length="2236" mass="257712">MDNDHSITVTHFINPHLFWYKAIGSPDEQFHVLSTFEQSLVELYKNKPSCDNFLRPQIGDKVAVNFIAWNKYIRAEILQKAEFQQEEYIVWALDYGFPLLTKKEHLRMLPSNLQVDIGHIQVGGIANIYPAEQEYDDIEGNLVMIKKDKWLQKTCNMLEKLLTDANSISFVKHFQTNDNHVWGELRILNHKGVKINARDYLLKTTNAIEENELIFKETCSKFKTIKIAPWLSNDRNTKMKFNNIKHNYIEHSKQMNATLVDENAKRKVEDWQERNERKKIEAVSELFESSCEISEDIIDDIAFDDSVSVANNQEINYIGKAGMLTKIKQQKYSTEKDMPPTALPRSFEIENVMFDINWPNENPQPSYSGSRSGSTNVSSRLQKLAQFTEAAREEKHNSKPLIDLDSTASSVVSSVKLRQQKLIELRRKAARAEKDKTNETSSDRRQKNHNETTISSISQPKTSDSYSYQLLEQSLTLSTSNNTTTDNLQDNKSEISVKNIRAKQLIAMRKKFGSSTFASSNEGSQINTPTVSQLSTNSTQSKMKQEEGIDISLFKNLDFQLKPKTISKSDEQIVKLNETYSFDTASTKTEKDKLKLSQSGYDSLTMVPAGYDITRLQNYRDEENHWHRKKSTRYDCVPHEKSSSTDELLSNNTNDQSFSSSDFFQMKPPKRLAQSTDNNTELDSHNMRCSQQQQRDNLSNEESLIKGLKSDIYLSSDVSTSTNSTVPSQKLRKRRQLKSPTSQLSKIDKILQEHNIEKEMGNKNILDLKLLNTSSNSQKSLLTSNSSNVSGNDSNIPNIVKSKGDTNNASSRSSSSLDKIRKEKVYKEVFNYEALMDVKHSANLPIIEGERKIQTKFIDHLVLAHSSIQLTPIENITEAPFLPEIHEEMRQMRVNKVYRIQVYAWSHVLRSNSLFIVNPSRSDLVKPSYGPVAIILVASLKHVETVSNYCRRLMSGLRNEAPTCIPSYGMRNLIETKIQLLNGCGILVATPSSILRLLHENEQEPLFDAERLQHIVIDDMDIMLSRSQEDFQNAIRIIFKMAKKSKFEKLTPQLIVTSRDWDRPMVKLIRKSNQPLLLIGDFLEAAVYGHATLSVKLKSSVEKNDTILKYLRKISESTQGCDNRTLIICNEDEEVQSVIKFLQDCGQHCIAFYSRSTENERITIDEWKKKISSQILVCTDARFYELKIQNVNNLIHYSMPTSWTQFTTRFSALARTYNNYVSQNFEQISVATTAFEANKNCPHSIILLDENNSLQLPRLVDFMRKHNQTVHEEILAVSKRVLIMREEQRIFKGSLLCPQLLEFGECDEARCDSRHELTRFDVVSKSDGIPCEGEIRIHVLKVFSPTYYAVRLLHHKLPNTTKWLEVRRSSEALTFSIQLNMHYRNDNNLFLHWPPHLNDLCIYQYAENFRRARILEAPIFQQKSTNVVQSNLKVTLRLIDDGNIISSVKCNEIFVCDEKFKDFPPQAVDVRLMNIVPFDNERTWDSKTTKQVQKWIMEDIKSNYVVQASIDFALANTIWVKNVVVMEKLTGIDAYCQVVHLKKSLVGKNFGVLYNGERKHVRDLAEEFGLLNAPEIAEVIDNCDSDLDFQSCKNESINLIKFSSSNDEEATNSSMESAETGLEPKTERQSVGNTKKSVKHEDWDDQLENGIDQRDEVYVPLNANNSHKTTKQNDDKQSQVNHLPLPKETWCQLPFNEIVKVEIGDEGENGNWENIFLQIIDKNSMFLFDELNKVINEHVDNIKSANNTENIVYDFDPLHNCIVKYNNLYVRAKVYGVFGERKEQRLYRFFLCDYACFTNAKTDELYNDFLYETTEEIVTFTPYQAVHCTLVGIKWDRFNKRYQVTKDYLYACAVLENEANEKEASNLHNLPINSYKILLYECEQENDFKSALLFNKTLVDNGITVYDEETKNFLEYEIGMKDKSDKIEEIIDVGKTYKKDEVLTFEQLMDFIKKDVFDIDLDDVMEDIQKTTTNIKSIEFNKQSDKQLNTKSDDQNENICNNCEEITITKDLNQKPKLLSSDSEIDEQGHCTSFSNSSSIKSSISLSSTDISNCSKEQVTTYNKPPPLTALHKRPLTTWYENDCMIFISIYAPDIKDYLLEVSAKNILFVAEIQTEKSVLNLNLLGSIEPQSVSHEIKGLNVVIRLKKIVYEKWPRLLKETTKYSWLKYNFNAFDSIEMEYIMPQQRLHTILDNELNFEAQQIDNYNSDEDSERELYQTYNPIAGNDDDCDPFSTL</sequence>
<dbReference type="PANTHER" id="PTHR22655:SF2">
    <property type="entry name" value="ATP-DEPENDENT RNA HELICASE TDRD12-RELATED"/>
    <property type="match status" value="1"/>
</dbReference>
<dbReference type="Pfam" id="PF04969">
    <property type="entry name" value="CS"/>
    <property type="match status" value="1"/>
</dbReference>
<dbReference type="GO" id="GO:0003724">
    <property type="term" value="F:RNA helicase activity"/>
    <property type="evidence" value="ECO:0007669"/>
    <property type="project" value="UniProtKB-EC"/>
</dbReference>
<accession>A0A0L0CM69</accession>
<protein>
    <recommendedName>
        <fullName evidence="2">Probable ATP-dependent RNA helicase spindle-E</fullName>
        <ecNumber evidence="1">3.6.4.13</ecNumber>
    </recommendedName>
</protein>
<evidence type="ECO:0000256" key="1">
    <source>
        <dbReference type="ARBA" id="ARBA00012552"/>
    </source>
</evidence>
<feature type="compositionally biased region" description="Basic and acidic residues" evidence="9">
    <location>
        <begin position="632"/>
        <end position="644"/>
    </location>
</feature>
<feature type="compositionally biased region" description="Low complexity" evidence="9">
    <location>
        <begin position="366"/>
        <end position="380"/>
    </location>
</feature>
<evidence type="ECO:0000256" key="6">
    <source>
        <dbReference type="ARBA" id="ARBA00022806"/>
    </source>
</evidence>
<dbReference type="InterPro" id="IPR001650">
    <property type="entry name" value="Helicase_C-like"/>
</dbReference>
<dbReference type="Pfam" id="PF00567">
    <property type="entry name" value="TUDOR"/>
    <property type="match status" value="2"/>
</dbReference>
<dbReference type="Gene3D" id="2.30.30.140">
    <property type="match status" value="2"/>
</dbReference>
<dbReference type="Gene3D" id="2.40.50.90">
    <property type="match status" value="1"/>
</dbReference>
<feature type="compositionally biased region" description="Low complexity" evidence="9">
    <location>
        <begin position="650"/>
        <end position="665"/>
    </location>
</feature>
<dbReference type="InterPro" id="IPR007052">
    <property type="entry name" value="CS_dom"/>
</dbReference>
<dbReference type="Gene3D" id="2.60.40.790">
    <property type="match status" value="1"/>
</dbReference>
<feature type="region of interest" description="Disordered" evidence="9">
    <location>
        <begin position="1608"/>
        <end position="1658"/>
    </location>
</feature>
<keyword evidence="7" id="KW-0067">ATP-binding</keyword>
<dbReference type="GO" id="GO:0005524">
    <property type="term" value="F:ATP binding"/>
    <property type="evidence" value="ECO:0007669"/>
    <property type="project" value="UniProtKB-KW"/>
</dbReference>
<dbReference type="EMBL" id="JRES01000302">
    <property type="protein sequence ID" value="KNC32544.1"/>
    <property type="molecule type" value="Genomic_DNA"/>
</dbReference>
<dbReference type="CDD" id="cd20379">
    <property type="entry name" value="Tudor_dTUD-like"/>
    <property type="match status" value="1"/>
</dbReference>
<keyword evidence="6" id="KW-0347">Helicase</keyword>
<dbReference type="SUPFAM" id="SSF49764">
    <property type="entry name" value="HSP20-like chaperones"/>
    <property type="match status" value="1"/>
</dbReference>
<evidence type="ECO:0000256" key="2">
    <source>
        <dbReference type="ARBA" id="ARBA00013352"/>
    </source>
</evidence>
<feature type="region of interest" description="Disordered" evidence="9">
    <location>
        <begin position="428"/>
        <end position="463"/>
    </location>
</feature>
<gene>
    <name evidence="12" type="ORF">FF38_03088</name>
</gene>
<dbReference type="PANTHER" id="PTHR22655">
    <property type="entry name" value="ATP-DEPENDENT RNA HELICASE TDRD12-RELATED"/>
    <property type="match status" value="1"/>
</dbReference>
<dbReference type="GO" id="GO:0005737">
    <property type="term" value="C:cytoplasm"/>
    <property type="evidence" value="ECO:0007669"/>
    <property type="project" value="UniProtKB-ARBA"/>
</dbReference>
<keyword evidence="13" id="KW-1185">Reference proteome</keyword>
<dbReference type="EC" id="3.6.4.13" evidence="1"/>
<organism evidence="12 13">
    <name type="scientific">Lucilia cuprina</name>
    <name type="common">Green bottle fly</name>
    <name type="synonym">Australian sheep blowfly</name>
    <dbReference type="NCBI Taxonomy" id="7375"/>
    <lineage>
        <taxon>Eukaryota</taxon>
        <taxon>Metazoa</taxon>
        <taxon>Ecdysozoa</taxon>
        <taxon>Arthropoda</taxon>
        <taxon>Hexapoda</taxon>
        <taxon>Insecta</taxon>
        <taxon>Pterygota</taxon>
        <taxon>Neoptera</taxon>
        <taxon>Endopterygota</taxon>
        <taxon>Diptera</taxon>
        <taxon>Brachycera</taxon>
        <taxon>Muscomorpha</taxon>
        <taxon>Oestroidea</taxon>
        <taxon>Calliphoridae</taxon>
        <taxon>Luciliinae</taxon>
        <taxon>Lucilia</taxon>
    </lineage>
</organism>
<dbReference type="GO" id="GO:0016787">
    <property type="term" value="F:hydrolase activity"/>
    <property type="evidence" value="ECO:0007669"/>
    <property type="project" value="UniProtKB-KW"/>
</dbReference>
<evidence type="ECO:0000256" key="7">
    <source>
        <dbReference type="ARBA" id="ARBA00022840"/>
    </source>
</evidence>
<evidence type="ECO:0000256" key="4">
    <source>
        <dbReference type="ARBA" id="ARBA00022741"/>
    </source>
</evidence>
<feature type="region of interest" description="Disordered" evidence="9">
    <location>
        <begin position="360"/>
        <end position="380"/>
    </location>
</feature>
<dbReference type="PROSITE" id="PS51194">
    <property type="entry name" value="HELICASE_CTER"/>
    <property type="match status" value="1"/>
</dbReference>
<feature type="region of interest" description="Disordered" evidence="9">
    <location>
        <begin position="516"/>
        <end position="540"/>
    </location>
</feature>
<dbReference type="InterPro" id="IPR002999">
    <property type="entry name" value="Tudor"/>
</dbReference>
<dbReference type="InterPro" id="IPR008978">
    <property type="entry name" value="HSP20-like_chaperone"/>
</dbReference>
<dbReference type="CDD" id="cd20435">
    <property type="entry name" value="Tudor_TDRD12_rpt2"/>
    <property type="match status" value="1"/>
</dbReference>
<evidence type="ECO:0000313" key="12">
    <source>
        <dbReference type="EMBL" id="KNC32544.1"/>
    </source>
</evidence>
<dbReference type="InterPro" id="IPR027417">
    <property type="entry name" value="P-loop_NTPase"/>
</dbReference>
<name>A0A0L0CM69_LUCCU</name>
<comment type="catalytic activity">
    <reaction evidence="8">
        <text>ATP + H2O = ADP + phosphate + H(+)</text>
        <dbReference type="Rhea" id="RHEA:13065"/>
        <dbReference type="ChEBI" id="CHEBI:15377"/>
        <dbReference type="ChEBI" id="CHEBI:15378"/>
        <dbReference type="ChEBI" id="CHEBI:30616"/>
        <dbReference type="ChEBI" id="CHEBI:43474"/>
        <dbReference type="ChEBI" id="CHEBI:456216"/>
        <dbReference type="EC" id="3.6.4.13"/>
    </reaction>
</comment>
<feature type="domain" description="Helicase C-terminal" evidence="10">
    <location>
        <begin position="1106"/>
        <end position="1278"/>
    </location>
</feature>
<feature type="compositionally biased region" description="Low complexity" evidence="9">
    <location>
        <begin position="717"/>
        <end position="728"/>
    </location>
</feature>